<accession>A0ABR6XB75</accession>
<keyword evidence="2" id="KW-1185">Reference proteome</keyword>
<protein>
    <submittedName>
        <fullName evidence="1">DUF1800 domain-containing protein</fullName>
    </submittedName>
</protein>
<gene>
    <name evidence="1" type="ORF">H8K26_01360</name>
</gene>
<dbReference type="Proteomes" id="UP000637632">
    <property type="component" value="Unassembled WGS sequence"/>
</dbReference>
<name>A0ABR6XB75_9BURK</name>
<dbReference type="Pfam" id="PF08811">
    <property type="entry name" value="DUF1800"/>
    <property type="match status" value="1"/>
</dbReference>
<comment type="caution">
    <text evidence="1">The sequence shown here is derived from an EMBL/GenBank/DDBJ whole genome shotgun (WGS) entry which is preliminary data.</text>
</comment>
<evidence type="ECO:0000313" key="1">
    <source>
        <dbReference type="EMBL" id="MBC3810075.1"/>
    </source>
</evidence>
<dbReference type="EMBL" id="JACOFT010000001">
    <property type="protein sequence ID" value="MBC3810075.1"/>
    <property type="molecule type" value="Genomic_DNA"/>
</dbReference>
<dbReference type="RefSeq" id="WP_190476807.1">
    <property type="nucleotide sequence ID" value="NZ_JACOFT010000001.1"/>
</dbReference>
<proteinExistence type="predicted"/>
<evidence type="ECO:0000313" key="2">
    <source>
        <dbReference type="Proteomes" id="UP000637632"/>
    </source>
</evidence>
<sequence>MLSDSPLQRLLALSPVFILIFAMSGCTTSPAPNKVTDAGPSRFLPPSSNTFAKANVQPELLLNRLTWGSNFSTYQQLQAVGMDKFLDQQLRGRASVVPPTVQAQISAMTISQQPIENIVRELEHKRVVAEQQKGTDDSLRKEYQQELNRLAKEAATRSLLRDIYSPNQLQEQMTWFWMNHFNIHAGKHNLRAMVGDFEEHAIRPHALGNFRELLKATVYHPAMLRYLDNEHNANGRINENYARELMELHTMGVNSGYTQKDVQELARVLTGVGVNLGTDTPRLKAELSKFYLRKGLFEFNPQRHDFGNKQILGNNIKGRGISEVEETLTLLSRQPATARFISRKLATYFVSDTPSENLIQAMANSFLQSDGDIPVTLRTMFDSQEFIASLGRKFKDPVHYAVSSMRLAYDGSCIVNAAPIINWLNVMGQPFNGRQTPDGYAMTESAWASPGQMTVRFDVARSIAYGTPALFKTDQQISAEKPRTPAIASSLYVKNWVQSFSKDTQQTLQQAATPAEWSTLFLASPEMMRR</sequence>
<organism evidence="1 2">
    <name type="scientific">Undibacterium aquatile</name>
    <dbReference type="NCBI Taxonomy" id="1537398"/>
    <lineage>
        <taxon>Bacteria</taxon>
        <taxon>Pseudomonadati</taxon>
        <taxon>Pseudomonadota</taxon>
        <taxon>Betaproteobacteria</taxon>
        <taxon>Burkholderiales</taxon>
        <taxon>Oxalobacteraceae</taxon>
        <taxon>Undibacterium</taxon>
    </lineage>
</organism>
<dbReference type="InterPro" id="IPR014917">
    <property type="entry name" value="DUF1800"/>
</dbReference>
<reference evidence="1 2" key="1">
    <citation type="submission" date="2020-08" db="EMBL/GenBank/DDBJ databases">
        <title>Novel species isolated from subtropical streams in China.</title>
        <authorList>
            <person name="Lu H."/>
        </authorList>
    </citation>
    <scope>NUCLEOTIDE SEQUENCE [LARGE SCALE GENOMIC DNA]</scope>
    <source>
        <strain evidence="1 2">CCTCC AB 2015119</strain>
    </source>
</reference>